<reference evidence="1" key="2">
    <citation type="journal article" date="2022" name="New Phytol.">
        <title>Evolutionary transition to the ectomycorrhizal habit in the genomes of a hyperdiverse lineage of mushroom-forming fungi.</title>
        <authorList>
            <person name="Looney B."/>
            <person name="Miyauchi S."/>
            <person name="Morin E."/>
            <person name="Drula E."/>
            <person name="Courty P.E."/>
            <person name="Kohler A."/>
            <person name="Kuo A."/>
            <person name="LaButti K."/>
            <person name="Pangilinan J."/>
            <person name="Lipzen A."/>
            <person name="Riley R."/>
            <person name="Andreopoulos W."/>
            <person name="He G."/>
            <person name="Johnson J."/>
            <person name="Nolan M."/>
            <person name="Tritt A."/>
            <person name="Barry K.W."/>
            <person name="Grigoriev I.V."/>
            <person name="Nagy L.G."/>
            <person name="Hibbett D."/>
            <person name="Henrissat B."/>
            <person name="Matheny P.B."/>
            <person name="Labbe J."/>
            <person name="Martin F.M."/>
        </authorList>
    </citation>
    <scope>NUCLEOTIDE SEQUENCE</scope>
    <source>
        <strain evidence="1">FP105234-sp</strain>
    </source>
</reference>
<comment type="caution">
    <text evidence="1">The sequence shown here is derived from an EMBL/GenBank/DDBJ whole genome shotgun (WGS) entry which is preliminary data.</text>
</comment>
<gene>
    <name evidence="1" type="ORF">FA95DRAFT_1610958</name>
</gene>
<organism evidence="1 2">
    <name type="scientific">Auriscalpium vulgare</name>
    <dbReference type="NCBI Taxonomy" id="40419"/>
    <lineage>
        <taxon>Eukaryota</taxon>
        <taxon>Fungi</taxon>
        <taxon>Dikarya</taxon>
        <taxon>Basidiomycota</taxon>
        <taxon>Agaricomycotina</taxon>
        <taxon>Agaricomycetes</taxon>
        <taxon>Russulales</taxon>
        <taxon>Auriscalpiaceae</taxon>
        <taxon>Auriscalpium</taxon>
    </lineage>
</organism>
<protein>
    <submittedName>
        <fullName evidence="1">Uncharacterized protein</fullName>
    </submittedName>
</protein>
<reference evidence="1" key="1">
    <citation type="submission" date="2021-02" db="EMBL/GenBank/DDBJ databases">
        <authorList>
            <consortium name="DOE Joint Genome Institute"/>
            <person name="Ahrendt S."/>
            <person name="Looney B.P."/>
            <person name="Miyauchi S."/>
            <person name="Morin E."/>
            <person name="Drula E."/>
            <person name="Courty P.E."/>
            <person name="Chicoki N."/>
            <person name="Fauchery L."/>
            <person name="Kohler A."/>
            <person name="Kuo A."/>
            <person name="Labutti K."/>
            <person name="Pangilinan J."/>
            <person name="Lipzen A."/>
            <person name="Riley R."/>
            <person name="Andreopoulos W."/>
            <person name="He G."/>
            <person name="Johnson J."/>
            <person name="Barry K.W."/>
            <person name="Grigoriev I.V."/>
            <person name="Nagy L."/>
            <person name="Hibbett D."/>
            <person name="Henrissat B."/>
            <person name="Matheny P.B."/>
            <person name="Labbe J."/>
            <person name="Martin F."/>
        </authorList>
    </citation>
    <scope>NUCLEOTIDE SEQUENCE</scope>
    <source>
        <strain evidence="1">FP105234-sp</strain>
    </source>
</reference>
<keyword evidence="2" id="KW-1185">Reference proteome</keyword>
<name>A0ACB8RCE2_9AGAM</name>
<sequence length="567" mass="62306">MGRMYSDFFGPLPPSLSRVRAPGHRASTITLPAPSSIATPAPPPEAPQAGAHLDVLALRRDAHPARAGIRKFTNLWQSGASGSLAGAPIPDRQTCQTLQRHDPAFLETSLVPLLQQLSFTAGFWKSLLERFESLSNESDAVLPGQWRELLLNALREPLHKHLHKHPTYRSTNWDRLCILDNVFGPVSSQKIFFDFLEESRQTLLDNMLKPTLQDTSHLVRALEDDVAFGPSRLLPQLRNFQLPINFWKAFIMAVYAHRTIIIDKGWKPEDVTAPRQDRWRHPLDGLSKWLGTVEDLLVVCIGTDNAPLAEHIFHAILAQCKQKAFLESMLAPLFPVVLGVLKAHHLAPRMVPFRHFFCKAIAAFAVSLAGPKPIGDKTSAGRVSALLASDELDVSWAAGEARRRHVEGQLWRQPGLTVSTVPSPPGRPHRLRMVKLPELTALGVWTARRDLGVKLLESVGGDTVWQEMFAPDLDALPILKRALLGESLLVPIDVSSSTNVPPSIHALPGSSANPSIRGEAVPLPAFPPAGASTRLPLTRSAPASTTVPQKRKLAANRVDMNETHAVD</sequence>
<accession>A0ACB8RCE2</accession>
<dbReference type="Proteomes" id="UP000814033">
    <property type="component" value="Unassembled WGS sequence"/>
</dbReference>
<evidence type="ECO:0000313" key="1">
    <source>
        <dbReference type="EMBL" id="KAI0041522.1"/>
    </source>
</evidence>
<proteinExistence type="predicted"/>
<dbReference type="EMBL" id="MU276118">
    <property type="protein sequence ID" value="KAI0041522.1"/>
    <property type="molecule type" value="Genomic_DNA"/>
</dbReference>
<evidence type="ECO:0000313" key="2">
    <source>
        <dbReference type="Proteomes" id="UP000814033"/>
    </source>
</evidence>